<keyword evidence="1" id="KW-1133">Transmembrane helix</keyword>
<reference evidence="3" key="1">
    <citation type="journal article" date="2019" name="bioRxiv">
        <title>Bacterially produced spermidine induces plant systemic susceptibility to pathogens.</title>
        <authorList>
            <person name="Melnyk R.A."/>
            <person name="Beskrovnaya P.A."/>
            <person name="Liu Z."/>
            <person name="Song Y."/>
            <person name="Haney C.H."/>
        </authorList>
    </citation>
    <scope>NUCLEOTIDE SEQUENCE [LARGE SCALE GENOMIC DNA]</scope>
    <source>
        <strain evidence="3">Dha-51</strain>
    </source>
</reference>
<dbReference type="OrthoDB" id="6902794at2"/>
<keyword evidence="1" id="KW-0472">Membrane</keyword>
<dbReference type="EMBL" id="RRZK01000004">
    <property type="protein sequence ID" value="TDB67594.1"/>
    <property type="molecule type" value="Genomic_DNA"/>
</dbReference>
<proteinExistence type="predicted"/>
<dbReference type="RefSeq" id="WP_093219592.1">
    <property type="nucleotide sequence ID" value="NZ_LT629803.1"/>
</dbReference>
<dbReference type="STRING" id="95300.SAMN05216558_1838"/>
<keyword evidence="3" id="KW-1185">Reference proteome</keyword>
<evidence type="ECO:0000313" key="2">
    <source>
        <dbReference type="EMBL" id="TDB67594.1"/>
    </source>
</evidence>
<name>A0A1H2N9K1_PSEVA</name>
<organism evidence="2 3">
    <name type="scientific">Pseudomonas vancouverensis</name>
    <dbReference type="NCBI Taxonomy" id="95300"/>
    <lineage>
        <taxon>Bacteria</taxon>
        <taxon>Pseudomonadati</taxon>
        <taxon>Pseudomonadota</taxon>
        <taxon>Gammaproteobacteria</taxon>
        <taxon>Pseudomonadales</taxon>
        <taxon>Pseudomonadaceae</taxon>
        <taxon>Pseudomonas</taxon>
    </lineage>
</organism>
<dbReference type="AlphaFoldDB" id="A0A1H2N9K1"/>
<protein>
    <submittedName>
        <fullName evidence="2">Uncharacterized protein</fullName>
    </submittedName>
</protein>
<comment type="caution">
    <text evidence="2">The sequence shown here is derived from an EMBL/GenBank/DDBJ whole genome shotgun (WGS) entry which is preliminary data.</text>
</comment>
<sequence length="120" mass="13091">MNPTIQQSRAILDGLRQRATLATAEFYQKAGITAAVVSPRFSVVPHGNNLFGVVDRQTGTERAEIAGHLNACRSAQDFECAARLTKTTKIKVAYVARLMTRWALMCAVMLGGFAFMGVTR</sequence>
<feature type="transmembrane region" description="Helical" evidence="1">
    <location>
        <begin position="98"/>
        <end position="118"/>
    </location>
</feature>
<evidence type="ECO:0000256" key="1">
    <source>
        <dbReference type="SAM" id="Phobius"/>
    </source>
</evidence>
<dbReference type="Proteomes" id="UP000295254">
    <property type="component" value="Unassembled WGS sequence"/>
</dbReference>
<evidence type="ECO:0000313" key="3">
    <source>
        <dbReference type="Proteomes" id="UP000295254"/>
    </source>
</evidence>
<accession>A0A1H2N9K1</accession>
<keyword evidence="1" id="KW-0812">Transmembrane</keyword>
<gene>
    <name evidence="2" type="ORF">EIY72_03520</name>
</gene>